<organism evidence="1 2">
    <name type="scientific">Limosilactobacillus reuteri</name>
    <name type="common">Lactobacillus reuteri</name>
    <dbReference type="NCBI Taxonomy" id="1598"/>
    <lineage>
        <taxon>Bacteria</taxon>
        <taxon>Bacillati</taxon>
        <taxon>Bacillota</taxon>
        <taxon>Bacilli</taxon>
        <taxon>Lactobacillales</taxon>
        <taxon>Lactobacillaceae</taxon>
        <taxon>Limosilactobacillus</taxon>
    </lineage>
</organism>
<name>A0A2S1ET56_LIMRT</name>
<reference evidence="1 2" key="1">
    <citation type="submission" date="2018-03" db="EMBL/GenBank/DDBJ databases">
        <title>Complete Genome Sequence of the Chinese traditional Highland Barley wine Isolate Lactobacillus reuteri WHH1689.</title>
        <authorList>
            <person name="Chen S."/>
            <person name="Chen L."/>
            <person name="Chen L."/>
            <person name="Li Y."/>
        </authorList>
    </citation>
    <scope>NUCLEOTIDE SEQUENCE [LARGE SCALE GENOMIC DNA]</scope>
    <source>
        <strain evidence="1 2">WHH1689</strain>
    </source>
</reference>
<dbReference type="EMBL" id="CP027805">
    <property type="protein sequence ID" value="AWD63127.1"/>
    <property type="molecule type" value="Genomic_DNA"/>
</dbReference>
<proteinExistence type="predicted"/>
<dbReference type="Proteomes" id="UP000244369">
    <property type="component" value="Chromosome"/>
</dbReference>
<sequence>MVEVLEIGLKAVYYQSKDMAQQNADKKFADLHYQDDD</sequence>
<gene>
    <name evidence="1" type="ORF">LWHH1689_1846</name>
</gene>
<accession>A0A2S1ET56</accession>
<protein>
    <submittedName>
        <fullName evidence="1">Uncharacterized protein</fullName>
    </submittedName>
</protein>
<evidence type="ECO:0000313" key="1">
    <source>
        <dbReference type="EMBL" id="AWD63127.1"/>
    </source>
</evidence>
<evidence type="ECO:0000313" key="2">
    <source>
        <dbReference type="Proteomes" id="UP000244369"/>
    </source>
</evidence>
<dbReference type="AlphaFoldDB" id="A0A2S1ET56"/>